<evidence type="ECO:0000256" key="1">
    <source>
        <dbReference type="SAM" id="MobiDB-lite"/>
    </source>
</evidence>
<feature type="transmembrane region" description="Helical" evidence="2">
    <location>
        <begin position="34"/>
        <end position="55"/>
    </location>
</feature>
<dbReference type="InterPro" id="IPR036249">
    <property type="entry name" value="Thioredoxin-like_sf"/>
</dbReference>
<sequence>MQTSQDQPLGLTVHTLPVPGQDTSRNTTSGRWKMLAVLLACAAPVLASYFTYYVIRPEGRRNYGELVEPQRPLPAMTTQSLEGKPGELTALKGQWLLMSVAGAACDEACQQRLYFQRQLREALGKEKDRLDWIWLVTDQAAVDNRLLPALASSTVLRVPADALAQWLPPAAGQRLEDHLYLVDPLGNLMMRFPANMDAASAAKAKRDLDRLLRASAGWDKEGRG</sequence>
<evidence type="ECO:0000256" key="2">
    <source>
        <dbReference type="SAM" id="Phobius"/>
    </source>
</evidence>
<keyword evidence="2" id="KW-0472">Membrane</keyword>
<feature type="region of interest" description="Disordered" evidence="1">
    <location>
        <begin position="1"/>
        <end position="25"/>
    </location>
</feature>
<gene>
    <name evidence="3" type="ORF">ACFQND_14770</name>
</gene>
<dbReference type="Proteomes" id="UP001596270">
    <property type="component" value="Unassembled WGS sequence"/>
</dbReference>
<dbReference type="RefSeq" id="WP_371438376.1">
    <property type="nucleotide sequence ID" value="NZ_JBHSRS010000078.1"/>
</dbReference>
<accession>A0ABW1TZZ0</accession>
<keyword evidence="4" id="KW-1185">Reference proteome</keyword>
<evidence type="ECO:0000313" key="3">
    <source>
        <dbReference type="EMBL" id="MFC6282485.1"/>
    </source>
</evidence>
<protein>
    <recommendedName>
        <fullName evidence="5">Transmembrane protein</fullName>
    </recommendedName>
</protein>
<evidence type="ECO:0008006" key="5">
    <source>
        <dbReference type="Google" id="ProtNLM"/>
    </source>
</evidence>
<keyword evidence="2" id="KW-0812">Transmembrane</keyword>
<dbReference type="SUPFAM" id="SSF52833">
    <property type="entry name" value="Thioredoxin-like"/>
    <property type="match status" value="1"/>
</dbReference>
<proteinExistence type="predicted"/>
<dbReference type="EMBL" id="JBHSRS010000078">
    <property type="protein sequence ID" value="MFC6282485.1"/>
    <property type="molecule type" value="Genomic_DNA"/>
</dbReference>
<comment type="caution">
    <text evidence="3">The sequence shown here is derived from an EMBL/GenBank/DDBJ whole genome shotgun (WGS) entry which is preliminary data.</text>
</comment>
<name>A0ABW1TZZ0_9BURK</name>
<organism evidence="3 4">
    <name type="scientific">Polaromonas aquatica</name>
    <dbReference type="NCBI Taxonomy" id="332657"/>
    <lineage>
        <taxon>Bacteria</taxon>
        <taxon>Pseudomonadati</taxon>
        <taxon>Pseudomonadota</taxon>
        <taxon>Betaproteobacteria</taxon>
        <taxon>Burkholderiales</taxon>
        <taxon>Comamonadaceae</taxon>
        <taxon>Polaromonas</taxon>
    </lineage>
</organism>
<reference evidence="4" key="1">
    <citation type="journal article" date="2019" name="Int. J. Syst. Evol. Microbiol.">
        <title>The Global Catalogue of Microorganisms (GCM) 10K type strain sequencing project: providing services to taxonomists for standard genome sequencing and annotation.</title>
        <authorList>
            <consortium name="The Broad Institute Genomics Platform"/>
            <consortium name="The Broad Institute Genome Sequencing Center for Infectious Disease"/>
            <person name="Wu L."/>
            <person name="Ma J."/>
        </authorList>
    </citation>
    <scope>NUCLEOTIDE SEQUENCE [LARGE SCALE GENOMIC DNA]</scope>
    <source>
        <strain evidence="4">CCUG 39402</strain>
    </source>
</reference>
<evidence type="ECO:0000313" key="4">
    <source>
        <dbReference type="Proteomes" id="UP001596270"/>
    </source>
</evidence>
<keyword evidence="2" id="KW-1133">Transmembrane helix</keyword>